<dbReference type="InterPro" id="IPR032631">
    <property type="entry name" value="P-type_ATPase_N"/>
</dbReference>
<dbReference type="OrthoDB" id="377733at2759"/>
<dbReference type="SFLD" id="SFLDS00003">
    <property type="entry name" value="Haloacid_Dehalogenase"/>
    <property type="match status" value="1"/>
</dbReference>
<feature type="binding site" evidence="16">
    <location>
        <position position="782"/>
    </location>
    <ligand>
        <name>ATP</name>
        <dbReference type="ChEBI" id="CHEBI:30616"/>
    </ligand>
</feature>
<dbReference type="SUPFAM" id="SSF81665">
    <property type="entry name" value="Calcium ATPase, transmembrane domain M"/>
    <property type="match status" value="1"/>
</dbReference>
<evidence type="ECO:0000256" key="16">
    <source>
        <dbReference type="PIRSR" id="PIRSR606539-2"/>
    </source>
</evidence>
<sequence>MDWIRSTILSYSPINGANSLGSSISSHSAQPQIPRIIVVNSEHQRQKYCGNKIRTCKYNILTFLPLFLFEQFHRYSNIFFLCIAILQQIPEVSPTGKYTTGIPFLMILSISAIKEIFEDIKRHRMDIEVNNYRIQTLIGNTFQICRWKQLKVGQIVKVYEGRPFPADIVILSSSEPLGMAYIETAQLDGETNLKIRQAKPETSLLDFERMNHLNLELECEHPNRKVNEFIGTLHFGNDRLPLNITQFLLRGAKLKNCKWVCGVVVYTGHESRLLMNSAAAPIKTSGIDILTNQRILFLFFLLIMITVVSVIGSEFFNWILGKSFYINMFERWSFLWNALTFFILYNNIIPISLQVTLEVVRFFQAGYINQDLKMYDENVDIPANARTSNLNEELGQIKYLMTDKTGTLTRNVMKFKRCQIGGIDYGDDNHDEFSDGNLLKDLSDGKENSELIYEFMLMLACCHTVVPEHKENGEINFQATSPDEGALVRMAANNSFIFNERRPTEIFVQTPYGLESFDLLNVLEFTSDRKRMSVILKDKNNKIKLYCKGADNIIFDRLSSELNSAHSLESATQALNDYAQKGYRTLCFGMRELEPEFYLNWIEDFKTSSTSLEKREEKLAAVSERVECNLRLIGVSAIEDKLQENVPLTIRTLLSAGIFIWMLTGDKLETAIQISHSSSITSKDTKLMKIVEKSFEAVLAKLKFFINSANQYIESGTEFALVIDGGSLHHAFIGEARPFFSELIGKCQAVICCRMTPIQKAEIVHIVKVLKGSVLAVGDGANDVAMIRIANVGVGITGVEGLQAASASDYSIAQFQYLTRLILIHGTWNYERTVKVILYSFYKNICLYIIELWFAFFSAFSGVTIFERWSIASFNMFFTAWPPIILGLFDRPISQKLILKHPRLYQSFQKMAFSNYRFVLWVSLSLWHSLLLFFFNYGFYGDAILWSSGRIGGWLMFGNSLYSYVVTTVCLKALIECDSINFIIIVLCIGSIISWFVFLAFYSMIWPLIPINSDMKGMYQIMITSPNFWLGFVFIPLTTLLFDFVVKSICTTVRPTPREKLCSVEKKKTVGCHITDLSGGQIEEVRHTYDEMDPQLDQTSCSPLISRKNDTPNNSPYTSAHSNKQESCFQTSIKTPTENTSVNTNLHNTENYGTLNK</sequence>
<dbReference type="Gene3D" id="3.40.1110.10">
    <property type="entry name" value="Calcium-transporting ATPase, cytoplasmic domain N"/>
    <property type="match status" value="1"/>
</dbReference>
<dbReference type="GO" id="GO:0045332">
    <property type="term" value="P:phospholipid translocation"/>
    <property type="evidence" value="ECO:0007669"/>
    <property type="project" value="TreeGrafter"/>
</dbReference>
<evidence type="ECO:0000256" key="11">
    <source>
        <dbReference type="ARBA" id="ARBA00022989"/>
    </source>
</evidence>
<dbReference type="InterPro" id="IPR036412">
    <property type="entry name" value="HAD-like_sf"/>
</dbReference>
<protein>
    <recommendedName>
        <fullName evidence="18">Phospholipid-transporting ATPase</fullName>
        <ecNumber evidence="18">7.6.2.1</ecNumber>
    </recommendedName>
</protein>
<feature type="region of interest" description="Disordered" evidence="19">
    <location>
        <begin position="1095"/>
        <end position="1157"/>
    </location>
</feature>
<gene>
    <name evidence="22" type="ORF">MENT_LOCUS53033</name>
</gene>
<feature type="transmembrane region" description="Helical" evidence="18">
    <location>
        <begin position="951"/>
        <end position="975"/>
    </location>
</feature>
<evidence type="ECO:0000256" key="17">
    <source>
        <dbReference type="PIRSR" id="PIRSR606539-3"/>
    </source>
</evidence>
<evidence type="ECO:0000256" key="8">
    <source>
        <dbReference type="ARBA" id="ARBA00022840"/>
    </source>
</evidence>
<feature type="binding site" evidence="16">
    <location>
        <position position="403"/>
    </location>
    <ligand>
        <name>ATP</name>
        <dbReference type="ChEBI" id="CHEBI:30616"/>
    </ligand>
</feature>
<evidence type="ECO:0000256" key="6">
    <source>
        <dbReference type="ARBA" id="ARBA00022723"/>
    </source>
</evidence>
<keyword evidence="6 17" id="KW-0479">Metal-binding</keyword>
<reference evidence="22 23" key="1">
    <citation type="submission" date="2020-08" db="EMBL/GenBank/DDBJ databases">
        <authorList>
            <person name="Koutsovoulos G."/>
            <person name="Danchin GJ E."/>
        </authorList>
    </citation>
    <scope>NUCLEOTIDE SEQUENCE [LARGE SCALE GENOMIC DNA]</scope>
</reference>
<proteinExistence type="inferred from homology"/>
<dbReference type="InterPro" id="IPR006539">
    <property type="entry name" value="P-type_ATPase_IV"/>
</dbReference>
<dbReference type="InterPro" id="IPR044492">
    <property type="entry name" value="P_typ_ATPase_HD_dom"/>
</dbReference>
<feature type="domain" description="P-type ATPase N-terminal" evidence="20">
    <location>
        <begin position="40"/>
        <end position="100"/>
    </location>
</feature>
<dbReference type="PRINTS" id="PR00119">
    <property type="entry name" value="CATATPASE"/>
</dbReference>
<feature type="binding site" evidence="17">
    <location>
        <position position="403"/>
    </location>
    <ligand>
        <name>Mg(2+)</name>
        <dbReference type="ChEBI" id="CHEBI:18420"/>
    </ligand>
</feature>
<dbReference type="EC" id="7.6.2.1" evidence="18"/>
<dbReference type="InterPro" id="IPR001757">
    <property type="entry name" value="P_typ_ATPase"/>
</dbReference>
<dbReference type="NCBIfam" id="TIGR01652">
    <property type="entry name" value="ATPase-Plipid"/>
    <property type="match status" value="1"/>
</dbReference>
<dbReference type="SFLD" id="SFLDF00027">
    <property type="entry name" value="p-type_atpase"/>
    <property type="match status" value="1"/>
</dbReference>
<dbReference type="Proteomes" id="UP000580250">
    <property type="component" value="Unassembled WGS sequence"/>
</dbReference>
<dbReference type="GO" id="GO:0005886">
    <property type="term" value="C:plasma membrane"/>
    <property type="evidence" value="ECO:0007669"/>
    <property type="project" value="UniProtKB-SubCell"/>
</dbReference>
<evidence type="ECO:0000256" key="18">
    <source>
        <dbReference type="RuleBase" id="RU362033"/>
    </source>
</evidence>
<dbReference type="PANTHER" id="PTHR24092">
    <property type="entry name" value="PROBABLE PHOSPHOLIPID-TRANSPORTING ATPASE"/>
    <property type="match status" value="1"/>
</dbReference>
<evidence type="ECO:0000256" key="12">
    <source>
        <dbReference type="ARBA" id="ARBA00023136"/>
    </source>
</evidence>
<comment type="caution">
    <text evidence="22">The sequence shown here is derived from an EMBL/GenBank/DDBJ whole genome shotgun (WGS) entry which is preliminary data.</text>
</comment>
<evidence type="ECO:0000313" key="22">
    <source>
        <dbReference type="EMBL" id="CAD2199624.1"/>
    </source>
</evidence>
<dbReference type="GO" id="GO:0140326">
    <property type="term" value="F:ATPase-coupled intramembrane lipid transporter activity"/>
    <property type="evidence" value="ECO:0007669"/>
    <property type="project" value="UniProtKB-EC"/>
</dbReference>
<feature type="binding site" evidence="16">
    <location>
        <position position="664"/>
    </location>
    <ligand>
        <name>ATP</name>
        <dbReference type="ChEBI" id="CHEBI:30616"/>
    </ligand>
</feature>
<dbReference type="Pfam" id="PF16212">
    <property type="entry name" value="PhoLip_ATPase_C"/>
    <property type="match status" value="1"/>
</dbReference>
<dbReference type="InterPro" id="IPR023299">
    <property type="entry name" value="ATPase_P-typ_cyto_dom_N"/>
</dbReference>
<dbReference type="InterPro" id="IPR008250">
    <property type="entry name" value="ATPase_P-typ_transduc_dom_A_sf"/>
</dbReference>
<evidence type="ECO:0000256" key="10">
    <source>
        <dbReference type="ARBA" id="ARBA00022967"/>
    </source>
</evidence>
<dbReference type="Gene3D" id="2.70.150.10">
    <property type="entry name" value="Calcium-transporting ATPase, cytoplasmic transduction domain A"/>
    <property type="match status" value="1"/>
</dbReference>
<organism evidence="22 23">
    <name type="scientific">Meloidogyne enterolobii</name>
    <name type="common">Root-knot nematode worm</name>
    <name type="synonym">Meloidogyne mayaguensis</name>
    <dbReference type="NCBI Taxonomy" id="390850"/>
    <lineage>
        <taxon>Eukaryota</taxon>
        <taxon>Metazoa</taxon>
        <taxon>Ecdysozoa</taxon>
        <taxon>Nematoda</taxon>
        <taxon>Chromadorea</taxon>
        <taxon>Rhabditida</taxon>
        <taxon>Tylenchina</taxon>
        <taxon>Tylenchomorpha</taxon>
        <taxon>Tylenchoidea</taxon>
        <taxon>Meloidogynidae</taxon>
        <taxon>Meloidogyninae</taxon>
        <taxon>Meloidogyne</taxon>
    </lineage>
</organism>
<evidence type="ECO:0000256" key="2">
    <source>
        <dbReference type="ARBA" id="ARBA00004236"/>
    </source>
</evidence>
<feature type="binding site" evidence="16">
    <location>
        <position position="665"/>
    </location>
    <ligand>
        <name>ATP</name>
        <dbReference type="ChEBI" id="CHEBI:30616"/>
    </ligand>
</feature>
<evidence type="ECO:0000256" key="15">
    <source>
        <dbReference type="PIRSR" id="PIRSR606539-1"/>
    </source>
</evidence>
<feature type="compositionally biased region" description="Polar residues" evidence="19">
    <location>
        <begin position="1111"/>
        <end position="1157"/>
    </location>
</feature>
<feature type="binding site" evidence="16">
    <location>
        <position position="405"/>
    </location>
    <ligand>
        <name>ATP</name>
        <dbReference type="ChEBI" id="CHEBI:30616"/>
    </ligand>
</feature>
<keyword evidence="11 18" id="KW-1133">Transmembrane helix</keyword>
<dbReference type="SUPFAM" id="SSF81660">
    <property type="entry name" value="Metal cation-transporting ATPase, ATP-binding domain N"/>
    <property type="match status" value="1"/>
</dbReference>
<keyword evidence="5 18" id="KW-0812">Transmembrane</keyword>
<comment type="catalytic activity">
    <reaction evidence="13 18">
        <text>ATP + H2O + phospholipidSide 1 = ADP + phosphate + phospholipidSide 2.</text>
        <dbReference type="EC" id="7.6.2.1"/>
    </reaction>
</comment>
<feature type="transmembrane region" description="Helical" evidence="18">
    <location>
        <begin position="982"/>
        <end position="1009"/>
    </location>
</feature>
<dbReference type="GO" id="GO:0000287">
    <property type="term" value="F:magnesium ion binding"/>
    <property type="evidence" value="ECO:0007669"/>
    <property type="project" value="UniProtKB-UniRule"/>
</dbReference>
<feature type="binding site" evidence="16">
    <location>
        <position position="548"/>
    </location>
    <ligand>
        <name>ATP</name>
        <dbReference type="ChEBI" id="CHEBI:30616"/>
    </ligand>
</feature>
<evidence type="ECO:0000256" key="19">
    <source>
        <dbReference type="SAM" id="MobiDB-lite"/>
    </source>
</evidence>
<evidence type="ECO:0000259" key="21">
    <source>
        <dbReference type="Pfam" id="PF16212"/>
    </source>
</evidence>
<dbReference type="InterPro" id="IPR018303">
    <property type="entry name" value="ATPase_P-typ_P_site"/>
</dbReference>
<feature type="binding site" evidence="16">
    <location>
        <position position="525"/>
    </location>
    <ligand>
        <name>ATP</name>
        <dbReference type="ChEBI" id="CHEBI:30616"/>
    </ligand>
</feature>
<feature type="binding site" evidence="16">
    <location>
        <position position="783"/>
    </location>
    <ligand>
        <name>ATP</name>
        <dbReference type="ChEBI" id="CHEBI:30616"/>
    </ligand>
</feature>
<accession>A0A6V7XJX0</accession>
<feature type="binding site" evidence="16">
    <location>
        <position position="754"/>
    </location>
    <ligand>
        <name>ATP</name>
        <dbReference type="ChEBI" id="CHEBI:30616"/>
    </ligand>
</feature>
<dbReference type="GO" id="GO:0016887">
    <property type="term" value="F:ATP hydrolysis activity"/>
    <property type="evidence" value="ECO:0007669"/>
    <property type="project" value="InterPro"/>
</dbReference>
<comment type="similarity">
    <text evidence="3 18">Belongs to the cation transport ATPase (P-type) (TC 3.A.3) family. Type IV subfamily.</text>
</comment>
<feature type="transmembrane region" description="Helical" evidence="18">
    <location>
        <begin position="1029"/>
        <end position="1050"/>
    </location>
</feature>
<keyword evidence="12 18" id="KW-0472">Membrane</keyword>
<evidence type="ECO:0000256" key="3">
    <source>
        <dbReference type="ARBA" id="ARBA00008109"/>
    </source>
</evidence>
<dbReference type="Gene3D" id="3.40.50.1000">
    <property type="entry name" value="HAD superfamily/HAD-like"/>
    <property type="match status" value="1"/>
</dbReference>
<dbReference type="Pfam" id="PF16209">
    <property type="entry name" value="PhoLip_ATPase_N"/>
    <property type="match status" value="1"/>
</dbReference>
<feature type="binding site" evidence="17">
    <location>
        <position position="783"/>
    </location>
    <ligand>
        <name>Mg(2+)</name>
        <dbReference type="ChEBI" id="CHEBI:18420"/>
    </ligand>
</feature>
<dbReference type="GO" id="GO:0005524">
    <property type="term" value="F:ATP binding"/>
    <property type="evidence" value="ECO:0007669"/>
    <property type="project" value="UniProtKB-UniRule"/>
</dbReference>
<evidence type="ECO:0000256" key="1">
    <source>
        <dbReference type="ARBA" id="ARBA00004141"/>
    </source>
</evidence>
<feature type="transmembrane region" description="Helical" evidence="18">
    <location>
        <begin position="845"/>
        <end position="865"/>
    </location>
</feature>
<dbReference type="GO" id="GO:0005802">
    <property type="term" value="C:trans-Golgi network"/>
    <property type="evidence" value="ECO:0007669"/>
    <property type="project" value="TreeGrafter"/>
</dbReference>
<evidence type="ECO:0000256" key="7">
    <source>
        <dbReference type="ARBA" id="ARBA00022741"/>
    </source>
</evidence>
<feature type="binding site" evidence="16">
    <location>
        <position position="666"/>
    </location>
    <ligand>
        <name>ATP</name>
        <dbReference type="ChEBI" id="CHEBI:30616"/>
    </ligand>
</feature>
<evidence type="ECO:0000256" key="9">
    <source>
        <dbReference type="ARBA" id="ARBA00022842"/>
    </source>
</evidence>
<feature type="binding site" evidence="16">
    <location>
        <position position="404"/>
    </location>
    <ligand>
        <name>ATP</name>
        <dbReference type="ChEBI" id="CHEBI:30616"/>
    </ligand>
</feature>
<dbReference type="EMBL" id="CAJEWN010001722">
    <property type="protein sequence ID" value="CAD2199624.1"/>
    <property type="molecule type" value="Genomic_DNA"/>
</dbReference>
<feature type="transmembrane region" description="Helical" evidence="18">
    <location>
        <begin position="332"/>
        <end position="353"/>
    </location>
</feature>
<evidence type="ECO:0000256" key="14">
    <source>
        <dbReference type="ARBA" id="ARBA00051303"/>
    </source>
</evidence>
<dbReference type="InterPro" id="IPR032630">
    <property type="entry name" value="P_typ_ATPase_c"/>
</dbReference>
<dbReference type="SFLD" id="SFLDG00002">
    <property type="entry name" value="C1.7:_P-type_atpase_like"/>
    <property type="match status" value="1"/>
</dbReference>
<feature type="binding site" evidence="16">
    <location>
        <position position="584"/>
    </location>
    <ligand>
        <name>ATP</name>
        <dbReference type="ChEBI" id="CHEBI:30616"/>
    </ligand>
</feature>
<dbReference type="InterPro" id="IPR023298">
    <property type="entry name" value="ATPase_P-typ_TM_dom_sf"/>
</dbReference>
<evidence type="ECO:0000256" key="5">
    <source>
        <dbReference type="ARBA" id="ARBA00022692"/>
    </source>
</evidence>
<feature type="binding site" evidence="16">
    <location>
        <position position="484"/>
    </location>
    <ligand>
        <name>ATP</name>
        <dbReference type="ChEBI" id="CHEBI:30616"/>
    </ligand>
</feature>
<comment type="catalytic activity">
    <reaction evidence="14">
        <text>a 1,2-diacyl-sn-glycero-3-phospho-L-serine(out) + ATP + H2O = a 1,2-diacyl-sn-glycero-3-phospho-L-serine(in) + ADP + phosphate + H(+)</text>
        <dbReference type="Rhea" id="RHEA:38567"/>
        <dbReference type="ChEBI" id="CHEBI:15377"/>
        <dbReference type="ChEBI" id="CHEBI:15378"/>
        <dbReference type="ChEBI" id="CHEBI:30616"/>
        <dbReference type="ChEBI" id="CHEBI:43474"/>
        <dbReference type="ChEBI" id="CHEBI:57262"/>
        <dbReference type="ChEBI" id="CHEBI:456216"/>
    </reaction>
    <physiologicalReaction direction="left-to-right" evidence="14">
        <dbReference type="Rhea" id="RHEA:38568"/>
    </physiologicalReaction>
</comment>
<dbReference type="NCBIfam" id="TIGR01494">
    <property type="entry name" value="ATPase_P-type"/>
    <property type="match status" value="2"/>
</dbReference>
<feature type="transmembrane region" description="Helical" evidence="18">
    <location>
        <begin position="918"/>
        <end position="939"/>
    </location>
</feature>
<evidence type="ECO:0000259" key="20">
    <source>
        <dbReference type="Pfam" id="PF16209"/>
    </source>
</evidence>
<feature type="binding site" evidence="17">
    <location>
        <position position="405"/>
    </location>
    <ligand>
        <name>Mg(2+)</name>
        <dbReference type="ChEBI" id="CHEBI:18420"/>
    </ligand>
</feature>
<feature type="transmembrane region" description="Helical" evidence="18">
    <location>
        <begin position="295"/>
        <end position="320"/>
    </location>
</feature>
<dbReference type="Pfam" id="PF13246">
    <property type="entry name" value="Cation_ATPase"/>
    <property type="match status" value="1"/>
</dbReference>
<keyword evidence="4" id="KW-1003">Cell membrane</keyword>
<keyword evidence="7 16" id="KW-0547">Nucleotide-binding</keyword>
<name>A0A6V7XJX0_MELEN</name>
<dbReference type="AlphaFoldDB" id="A0A6V7XJX0"/>
<dbReference type="FunFam" id="3.40.50.1000:FF:000084">
    <property type="entry name" value="Phospholipid-transporting ATPase"/>
    <property type="match status" value="1"/>
</dbReference>
<comment type="subcellular location">
    <subcellularLocation>
        <location evidence="2">Cell membrane</location>
    </subcellularLocation>
    <subcellularLocation>
        <location evidence="1 18">Membrane</location>
        <topology evidence="1 18">Multi-pass membrane protein</topology>
    </subcellularLocation>
</comment>
<keyword evidence="10 18" id="KW-1278">Translocase</keyword>
<dbReference type="SUPFAM" id="SSF81653">
    <property type="entry name" value="Calcium ATPase, transduction domain A"/>
    <property type="match status" value="1"/>
</dbReference>
<evidence type="ECO:0000256" key="13">
    <source>
        <dbReference type="ARBA" id="ARBA00034036"/>
    </source>
</evidence>
<dbReference type="PROSITE" id="PS00154">
    <property type="entry name" value="ATPASE_E1_E2"/>
    <property type="match status" value="1"/>
</dbReference>
<dbReference type="InterPro" id="IPR023214">
    <property type="entry name" value="HAD_sf"/>
</dbReference>
<dbReference type="SUPFAM" id="SSF56784">
    <property type="entry name" value="HAD-like"/>
    <property type="match status" value="1"/>
</dbReference>
<dbReference type="FunFam" id="2.70.150.10:FF:000021">
    <property type="entry name" value="Phospholipid-transporting ATPase"/>
    <property type="match status" value="1"/>
</dbReference>
<feature type="active site" description="4-aspartylphosphate intermediate" evidence="15">
    <location>
        <position position="403"/>
    </location>
</feature>
<keyword evidence="8 16" id="KW-0067">ATP-binding</keyword>
<evidence type="ECO:0000256" key="4">
    <source>
        <dbReference type="ARBA" id="ARBA00022475"/>
    </source>
</evidence>
<evidence type="ECO:0000313" key="23">
    <source>
        <dbReference type="Proteomes" id="UP000580250"/>
    </source>
</evidence>
<feature type="binding site" evidence="16">
    <location>
        <position position="760"/>
    </location>
    <ligand>
        <name>ATP</name>
        <dbReference type="ChEBI" id="CHEBI:30616"/>
    </ligand>
</feature>
<feature type="domain" description="P-type ATPase C-terminal" evidence="21">
    <location>
        <begin position="805"/>
        <end position="1056"/>
    </location>
</feature>
<feature type="binding site" evidence="17">
    <location>
        <position position="779"/>
    </location>
    <ligand>
        <name>Mg(2+)</name>
        <dbReference type="ChEBI" id="CHEBI:18420"/>
    </ligand>
</feature>
<comment type="cofactor">
    <cofactor evidence="17">
        <name>Mg(2+)</name>
        <dbReference type="ChEBI" id="CHEBI:18420"/>
    </cofactor>
</comment>
<dbReference type="PANTHER" id="PTHR24092:SF150">
    <property type="entry name" value="PHOSPHOLIPID-TRANSPORTING ATPASE"/>
    <property type="match status" value="1"/>
</dbReference>
<keyword evidence="9 17" id="KW-0460">Magnesium</keyword>